<dbReference type="PANTHER" id="PTHR11988:SF27">
    <property type="entry name" value="GH27708P"/>
    <property type="match status" value="1"/>
</dbReference>
<feature type="domain" description="BZIP" evidence="7">
    <location>
        <begin position="322"/>
        <end position="379"/>
    </location>
</feature>
<dbReference type="AlphaFoldDB" id="A0A914HKH7"/>
<dbReference type="SMART" id="SM00338">
    <property type="entry name" value="BRLZ"/>
    <property type="match status" value="1"/>
</dbReference>
<feature type="compositionally biased region" description="Polar residues" evidence="6">
    <location>
        <begin position="287"/>
        <end position="301"/>
    </location>
</feature>
<dbReference type="GO" id="GO:0000978">
    <property type="term" value="F:RNA polymerase II cis-regulatory region sequence-specific DNA binding"/>
    <property type="evidence" value="ECO:0007669"/>
    <property type="project" value="TreeGrafter"/>
</dbReference>
<dbReference type="InterPro" id="IPR040223">
    <property type="entry name" value="PAR_bZIP"/>
</dbReference>
<dbReference type="GO" id="GO:0000981">
    <property type="term" value="F:DNA-binding transcription factor activity, RNA polymerase II-specific"/>
    <property type="evidence" value="ECO:0007669"/>
    <property type="project" value="TreeGrafter"/>
</dbReference>
<dbReference type="Gene3D" id="1.20.5.170">
    <property type="match status" value="1"/>
</dbReference>
<evidence type="ECO:0000256" key="4">
    <source>
        <dbReference type="ARBA" id="ARBA00023163"/>
    </source>
</evidence>
<evidence type="ECO:0000256" key="6">
    <source>
        <dbReference type="SAM" id="MobiDB-lite"/>
    </source>
</evidence>
<feature type="region of interest" description="Disordered" evidence="6">
    <location>
        <begin position="287"/>
        <end position="315"/>
    </location>
</feature>
<dbReference type="SUPFAM" id="SSF57959">
    <property type="entry name" value="Leucine zipper domain"/>
    <property type="match status" value="1"/>
</dbReference>
<sequence>MIADAVDPFCTEKPVSAPSVRAGHCEKWLKRSTFTLFPSSGNSNAAKREEKQLNNDTDRLVVDAAARVHLQQQNAHLAQTAHLSHNDPFGSAIRFQLNQSAAIAGGVPSTASMFPPSFAPAAVGASPVGGVLLPPASSQQLLLNHFLLSTAPSTSSSAALNPFMRSSMRQPPPHHSQAASNWLLLDGMAPSTTMPESAFAADPSQQLQTIKELAAEQQQQQQQQQQPSGSSDISSFSFSSSAGSADSDGQSCSSSGSCFGGTQPNASGGLHHHHQRTSCEQNANNNVRQLQKRSSAAQLPQQHHHHNSNTDQHKAKKLLVRDEAYWERRRKNNDAAKRSRDSRRKKEDEVAVRAVVLEQENLQLRFEVERLRTDIERHRVVAFGGSLIAPENGAEVGGKVPICSATMAQLATVTAMAAMAKPMLNP</sequence>
<evidence type="ECO:0000256" key="3">
    <source>
        <dbReference type="ARBA" id="ARBA00023125"/>
    </source>
</evidence>
<comment type="subcellular location">
    <subcellularLocation>
        <location evidence="1">Nucleus</location>
    </subcellularLocation>
</comment>
<evidence type="ECO:0000259" key="7">
    <source>
        <dbReference type="PROSITE" id="PS50217"/>
    </source>
</evidence>
<dbReference type="WBParaSite" id="Gr19_v10_g17706.t1">
    <property type="protein sequence ID" value="Gr19_v10_g17706.t1"/>
    <property type="gene ID" value="Gr19_v10_g17706"/>
</dbReference>
<keyword evidence="5" id="KW-0539">Nucleus</keyword>
<dbReference type="PROSITE" id="PS50217">
    <property type="entry name" value="BZIP"/>
    <property type="match status" value="1"/>
</dbReference>
<keyword evidence="4" id="KW-0804">Transcription</keyword>
<dbReference type="InterPro" id="IPR004827">
    <property type="entry name" value="bZIP"/>
</dbReference>
<proteinExistence type="predicted"/>
<accession>A0A914HKH7</accession>
<evidence type="ECO:0000256" key="1">
    <source>
        <dbReference type="ARBA" id="ARBA00004123"/>
    </source>
</evidence>
<evidence type="ECO:0000313" key="8">
    <source>
        <dbReference type="Proteomes" id="UP000887572"/>
    </source>
</evidence>
<feature type="compositionally biased region" description="Low complexity" evidence="6">
    <location>
        <begin position="217"/>
        <end position="257"/>
    </location>
</feature>
<dbReference type="Pfam" id="PF07716">
    <property type="entry name" value="bZIP_2"/>
    <property type="match status" value="1"/>
</dbReference>
<dbReference type="GO" id="GO:0005634">
    <property type="term" value="C:nucleus"/>
    <property type="evidence" value="ECO:0007669"/>
    <property type="project" value="UniProtKB-SubCell"/>
</dbReference>
<dbReference type="PANTHER" id="PTHR11988">
    <property type="entry name" value="THYROTROPH EMBRYONIC FACTOR RELATED"/>
    <property type="match status" value="1"/>
</dbReference>
<organism evidence="8 9">
    <name type="scientific">Globodera rostochiensis</name>
    <name type="common">Golden nematode worm</name>
    <name type="synonym">Heterodera rostochiensis</name>
    <dbReference type="NCBI Taxonomy" id="31243"/>
    <lineage>
        <taxon>Eukaryota</taxon>
        <taxon>Metazoa</taxon>
        <taxon>Ecdysozoa</taxon>
        <taxon>Nematoda</taxon>
        <taxon>Chromadorea</taxon>
        <taxon>Rhabditida</taxon>
        <taxon>Tylenchina</taxon>
        <taxon>Tylenchomorpha</taxon>
        <taxon>Tylenchoidea</taxon>
        <taxon>Heteroderidae</taxon>
        <taxon>Heteroderinae</taxon>
        <taxon>Globodera</taxon>
    </lineage>
</organism>
<evidence type="ECO:0000256" key="5">
    <source>
        <dbReference type="ARBA" id="ARBA00023242"/>
    </source>
</evidence>
<protein>
    <submittedName>
        <fullName evidence="9">BZIP domain-containing protein</fullName>
    </submittedName>
</protein>
<name>A0A914HKH7_GLORO</name>
<keyword evidence="8" id="KW-1185">Reference proteome</keyword>
<dbReference type="Proteomes" id="UP000887572">
    <property type="component" value="Unplaced"/>
</dbReference>
<keyword evidence="3" id="KW-0238">DNA-binding</keyword>
<evidence type="ECO:0000256" key="2">
    <source>
        <dbReference type="ARBA" id="ARBA00023015"/>
    </source>
</evidence>
<keyword evidence="2" id="KW-0805">Transcription regulation</keyword>
<reference evidence="9" key="1">
    <citation type="submission" date="2022-11" db="UniProtKB">
        <authorList>
            <consortium name="WormBaseParasite"/>
        </authorList>
    </citation>
    <scope>IDENTIFICATION</scope>
</reference>
<feature type="region of interest" description="Disordered" evidence="6">
    <location>
        <begin position="214"/>
        <end position="257"/>
    </location>
</feature>
<dbReference type="InterPro" id="IPR046347">
    <property type="entry name" value="bZIP_sf"/>
</dbReference>
<evidence type="ECO:0000313" key="9">
    <source>
        <dbReference type="WBParaSite" id="Gr19_v10_g17706.t1"/>
    </source>
</evidence>
<dbReference type="CDD" id="cd14695">
    <property type="entry name" value="bZIP_HLF"/>
    <property type="match status" value="1"/>
</dbReference>